<evidence type="ECO:0000313" key="4">
    <source>
        <dbReference type="EMBL" id="OCX73552.1"/>
    </source>
</evidence>
<dbReference type="EMBL" id="LWSA01000102">
    <property type="protein sequence ID" value="OCX73552.1"/>
    <property type="molecule type" value="Genomic_DNA"/>
</dbReference>
<dbReference type="NCBIfam" id="NF005475">
    <property type="entry name" value="PRK07075.1"/>
    <property type="match status" value="1"/>
</dbReference>
<keyword evidence="2" id="KW-0413">Isomerase</keyword>
<dbReference type="GO" id="GO:0016829">
    <property type="term" value="F:lyase activity"/>
    <property type="evidence" value="ECO:0007669"/>
    <property type="project" value="UniProtKB-KW"/>
</dbReference>
<dbReference type="GO" id="GO:0004106">
    <property type="term" value="F:chorismate mutase activity"/>
    <property type="evidence" value="ECO:0007669"/>
    <property type="project" value="UniProtKB-EC"/>
</dbReference>
<name>A0A1C2JI56_ACITH</name>
<dbReference type="SUPFAM" id="SSF48600">
    <property type="entry name" value="Chorismate mutase II"/>
    <property type="match status" value="1"/>
</dbReference>
<protein>
    <recommendedName>
        <fullName evidence="1">chorismate mutase</fullName>
        <ecNumber evidence="1">5.4.99.5</ecNumber>
    </recommendedName>
</protein>
<sequence>MDFQNQVEPEDCSGMDDIRREIDRIDRAIIAMLGKRFKYVVEASKFKTSEISVRSPERFKAMLELRREWAQLEGLNPDAIARLYSDLVSHFIEEEMKRWKIHQRTI</sequence>
<dbReference type="Pfam" id="PF01817">
    <property type="entry name" value="CM_2"/>
    <property type="match status" value="1"/>
</dbReference>
<dbReference type="SMART" id="SM00830">
    <property type="entry name" value="CM_2"/>
    <property type="match status" value="1"/>
</dbReference>
<dbReference type="PANTHER" id="PTHR38041:SF1">
    <property type="entry name" value="CHORISMATE MUTASE"/>
    <property type="match status" value="1"/>
</dbReference>
<accession>A0A1C2JI56</accession>
<evidence type="ECO:0000313" key="7">
    <source>
        <dbReference type="Proteomes" id="UP000095008"/>
    </source>
</evidence>
<dbReference type="InterPro" id="IPR002701">
    <property type="entry name" value="CM_II_prokaryot"/>
</dbReference>
<reference evidence="5 6" key="1">
    <citation type="journal article" date="2016" name="Int. J. Mol. Sci.">
        <title>Comparative genomics of the extreme acidophile Acidithiobacillus thiooxidans reveals intraspecific divergence and niche adaptation.</title>
        <authorList>
            <person name="Zhang X."/>
            <person name="Feng X."/>
            <person name="Tao J."/>
            <person name="Ma L."/>
            <person name="Xiao Y."/>
            <person name="Liang Y."/>
            <person name="Liu X."/>
            <person name="Yin H."/>
        </authorList>
    </citation>
    <scope>NUCLEOTIDE SEQUENCE [LARGE SCALE GENOMIC DNA]</scope>
    <source>
        <strain evidence="4 6">A02</strain>
        <strain evidence="5">DXS-W</strain>
    </source>
</reference>
<dbReference type="STRING" id="930.GCA_002079865_02100"/>
<comment type="caution">
    <text evidence="5">The sequence shown here is derived from an EMBL/GenBank/DDBJ whole genome shotgun (WGS) entry which is preliminary data.</text>
</comment>
<evidence type="ECO:0000313" key="5">
    <source>
        <dbReference type="EMBL" id="OCX74950.1"/>
    </source>
</evidence>
<dbReference type="PROSITE" id="PS51168">
    <property type="entry name" value="CHORISMATE_MUT_2"/>
    <property type="match status" value="1"/>
</dbReference>
<dbReference type="AlphaFoldDB" id="A0A1C2JI56"/>
<dbReference type="EMBL" id="LWRY01000025">
    <property type="protein sequence ID" value="OCX74950.1"/>
    <property type="molecule type" value="Genomic_DNA"/>
</dbReference>
<dbReference type="RefSeq" id="WP_024893728.1">
    <property type="nucleotide sequence ID" value="NZ_JAAOMO010000036.1"/>
</dbReference>
<dbReference type="Proteomes" id="UP000095008">
    <property type="component" value="Unassembled WGS sequence"/>
</dbReference>
<dbReference type="InterPro" id="IPR036263">
    <property type="entry name" value="Chorismate_II_sf"/>
</dbReference>
<dbReference type="Proteomes" id="UP000094893">
    <property type="component" value="Unassembled WGS sequence"/>
</dbReference>
<feature type="domain" description="Chorismate mutase" evidence="3">
    <location>
        <begin position="9"/>
        <end position="99"/>
    </location>
</feature>
<keyword evidence="7" id="KW-1185">Reference proteome</keyword>
<gene>
    <name evidence="5" type="ORF">A6M23_04230</name>
    <name evidence="4" type="ORF">A6P07_08400</name>
</gene>
<evidence type="ECO:0000256" key="2">
    <source>
        <dbReference type="ARBA" id="ARBA00023235"/>
    </source>
</evidence>
<dbReference type="OrthoDB" id="514491at2"/>
<keyword evidence="5" id="KW-0670">Pyruvate</keyword>
<evidence type="ECO:0000259" key="3">
    <source>
        <dbReference type="PROSITE" id="PS51168"/>
    </source>
</evidence>
<evidence type="ECO:0000256" key="1">
    <source>
        <dbReference type="ARBA" id="ARBA00012404"/>
    </source>
</evidence>
<evidence type="ECO:0000313" key="6">
    <source>
        <dbReference type="Proteomes" id="UP000094893"/>
    </source>
</evidence>
<organism evidence="5 7">
    <name type="scientific">Acidithiobacillus thiooxidans</name>
    <name type="common">Thiobacillus thiooxidans</name>
    <dbReference type="NCBI Taxonomy" id="930"/>
    <lineage>
        <taxon>Bacteria</taxon>
        <taxon>Pseudomonadati</taxon>
        <taxon>Pseudomonadota</taxon>
        <taxon>Acidithiobacillia</taxon>
        <taxon>Acidithiobacillales</taxon>
        <taxon>Acidithiobacillaceae</taxon>
        <taxon>Acidithiobacillus</taxon>
    </lineage>
</organism>
<dbReference type="PANTHER" id="PTHR38041">
    <property type="entry name" value="CHORISMATE MUTASE"/>
    <property type="match status" value="1"/>
</dbReference>
<dbReference type="GO" id="GO:0009697">
    <property type="term" value="P:salicylic acid biosynthetic process"/>
    <property type="evidence" value="ECO:0007669"/>
    <property type="project" value="TreeGrafter"/>
</dbReference>
<dbReference type="InterPro" id="IPR036979">
    <property type="entry name" value="CM_dom_sf"/>
</dbReference>
<dbReference type="EC" id="5.4.99.5" evidence="1"/>
<dbReference type="Gene3D" id="1.20.59.10">
    <property type="entry name" value="Chorismate mutase"/>
    <property type="match status" value="1"/>
</dbReference>
<proteinExistence type="predicted"/>
<dbReference type="GO" id="GO:0046417">
    <property type="term" value="P:chorismate metabolic process"/>
    <property type="evidence" value="ECO:0007669"/>
    <property type="project" value="InterPro"/>
</dbReference>
<keyword evidence="5" id="KW-0456">Lyase</keyword>
<dbReference type="InterPro" id="IPR051331">
    <property type="entry name" value="Chorismate_mutase-related"/>
</dbReference>